<evidence type="ECO:0000313" key="1">
    <source>
        <dbReference type="EMBL" id="CAG8755454.1"/>
    </source>
</evidence>
<dbReference type="EMBL" id="CAJVPT010055580">
    <property type="protein sequence ID" value="CAG8755454.1"/>
    <property type="molecule type" value="Genomic_DNA"/>
</dbReference>
<protein>
    <submittedName>
        <fullName evidence="1">3996_t:CDS:1</fullName>
    </submittedName>
</protein>
<reference evidence="1" key="1">
    <citation type="submission" date="2021-06" db="EMBL/GenBank/DDBJ databases">
        <authorList>
            <person name="Kallberg Y."/>
            <person name="Tangrot J."/>
            <person name="Rosling A."/>
        </authorList>
    </citation>
    <scope>NUCLEOTIDE SEQUENCE</scope>
    <source>
        <strain evidence="1">CL356</strain>
    </source>
</reference>
<sequence length="308" mass="33892">NKFISESVGQRSPPPIKPPSPLRYRSPEQRRFLEDKPELKPISPLEPIDETPFGPSPRRSRNWSQVTNQAPAVARSTAMPTLNQEDDEDVDDTDPFFPTTPQPKVHALPRAGLGPSPLSSRTNLTIHSTSHSNSSLASFTPISTSEISRARNAPVMNKAGTLTPNHLQSPEGLKQSSGPASIYSTRSASIRSNDDASVESFDSAEYGPSPRQRELVRRNDSKSPPSASRSKQIPAMNAPAPSWPPHPLPLAEPTKQSSSKSRSAKDSKRNQDKFEYETWLDLSGDEKKSKHSANRDGSSKKRLWPFGK</sequence>
<dbReference type="Proteomes" id="UP000789525">
    <property type="component" value="Unassembled WGS sequence"/>
</dbReference>
<gene>
    <name evidence="1" type="ORF">ACOLOM_LOCUS12934</name>
</gene>
<organism evidence="1 2">
    <name type="scientific">Acaulospora colombiana</name>
    <dbReference type="NCBI Taxonomy" id="27376"/>
    <lineage>
        <taxon>Eukaryota</taxon>
        <taxon>Fungi</taxon>
        <taxon>Fungi incertae sedis</taxon>
        <taxon>Mucoromycota</taxon>
        <taxon>Glomeromycotina</taxon>
        <taxon>Glomeromycetes</taxon>
        <taxon>Diversisporales</taxon>
        <taxon>Acaulosporaceae</taxon>
        <taxon>Acaulospora</taxon>
    </lineage>
</organism>
<feature type="non-terminal residue" evidence="1">
    <location>
        <position position="1"/>
    </location>
</feature>
<accession>A0ACA9QL64</accession>
<name>A0ACA9QL64_9GLOM</name>
<comment type="caution">
    <text evidence="1">The sequence shown here is derived from an EMBL/GenBank/DDBJ whole genome shotgun (WGS) entry which is preliminary data.</text>
</comment>
<proteinExistence type="predicted"/>
<keyword evidence="2" id="KW-1185">Reference proteome</keyword>
<evidence type="ECO:0000313" key="2">
    <source>
        <dbReference type="Proteomes" id="UP000789525"/>
    </source>
</evidence>